<gene>
    <name evidence="7" type="primary">LOC111012052</name>
</gene>
<dbReference type="PANTHER" id="PTHR11017:SF559">
    <property type="entry name" value="DISEASE RESISTANCE PROTEIN CHL1"/>
    <property type="match status" value="1"/>
</dbReference>
<dbReference type="Gene3D" id="3.80.10.10">
    <property type="entry name" value="Ribonuclease Inhibitor"/>
    <property type="match status" value="1"/>
</dbReference>
<dbReference type="GeneID" id="111012052"/>
<dbReference type="KEGG" id="mcha:111012052"/>
<evidence type="ECO:0000313" key="7">
    <source>
        <dbReference type="RefSeq" id="XP_022141770.1"/>
    </source>
</evidence>
<keyword evidence="6" id="KW-1185">Reference proteome</keyword>
<dbReference type="PROSITE" id="PS50104">
    <property type="entry name" value="TIR"/>
    <property type="match status" value="1"/>
</dbReference>
<evidence type="ECO:0000259" key="5">
    <source>
        <dbReference type="PROSITE" id="PS50104"/>
    </source>
</evidence>
<dbReference type="FunFam" id="3.40.50.10140:FF:000007">
    <property type="entry name" value="Disease resistance protein (TIR-NBS-LRR class)"/>
    <property type="match status" value="1"/>
</dbReference>
<dbReference type="SUPFAM" id="SSF52540">
    <property type="entry name" value="P-loop containing nucleoside triphosphate hydrolases"/>
    <property type="match status" value="1"/>
</dbReference>
<keyword evidence="4" id="KW-0520">NAD</keyword>
<dbReference type="InterPro" id="IPR036390">
    <property type="entry name" value="WH_DNA-bd_sf"/>
</dbReference>
<dbReference type="Pfam" id="PF01582">
    <property type="entry name" value="TIR"/>
    <property type="match status" value="1"/>
</dbReference>
<dbReference type="PRINTS" id="PR00364">
    <property type="entry name" value="DISEASERSIST"/>
</dbReference>
<dbReference type="Pfam" id="PF00931">
    <property type="entry name" value="NB-ARC"/>
    <property type="match status" value="1"/>
</dbReference>
<dbReference type="SUPFAM" id="SSF52200">
    <property type="entry name" value="Toll/Interleukin receptor TIR domain"/>
    <property type="match status" value="1"/>
</dbReference>
<evidence type="ECO:0000256" key="2">
    <source>
        <dbReference type="ARBA" id="ARBA00022737"/>
    </source>
</evidence>
<keyword evidence="2" id="KW-0677">Repeat</keyword>
<keyword evidence="1" id="KW-0433">Leucine-rich repeat</keyword>
<dbReference type="RefSeq" id="XP_022141770.1">
    <property type="nucleotide sequence ID" value="XM_022286078.1"/>
</dbReference>
<dbReference type="SUPFAM" id="SSF52058">
    <property type="entry name" value="L domain-like"/>
    <property type="match status" value="1"/>
</dbReference>
<dbReference type="InterPro" id="IPR000157">
    <property type="entry name" value="TIR_dom"/>
</dbReference>
<name>A0A6J1CJ23_MOMCH</name>
<dbReference type="GO" id="GO:0006952">
    <property type="term" value="P:defense response"/>
    <property type="evidence" value="ECO:0007669"/>
    <property type="project" value="UniProtKB-KW"/>
</dbReference>
<dbReference type="InterPro" id="IPR044974">
    <property type="entry name" value="Disease_R_plants"/>
</dbReference>
<dbReference type="Proteomes" id="UP000504603">
    <property type="component" value="Unplaced"/>
</dbReference>
<dbReference type="InterPro" id="IPR027417">
    <property type="entry name" value="P-loop_NTPase"/>
</dbReference>
<evidence type="ECO:0000256" key="4">
    <source>
        <dbReference type="ARBA" id="ARBA00023027"/>
    </source>
</evidence>
<evidence type="ECO:0000256" key="1">
    <source>
        <dbReference type="ARBA" id="ARBA00022614"/>
    </source>
</evidence>
<dbReference type="Pfam" id="PF23282">
    <property type="entry name" value="WHD_ROQ1"/>
    <property type="match status" value="1"/>
</dbReference>
<dbReference type="SMART" id="SM00255">
    <property type="entry name" value="TIR"/>
    <property type="match status" value="1"/>
</dbReference>
<dbReference type="Gene3D" id="1.10.8.430">
    <property type="entry name" value="Helical domain of apoptotic protease-activating factors"/>
    <property type="match status" value="1"/>
</dbReference>
<dbReference type="GO" id="GO:0043531">
    <property type="term" value="F:ADP binding"/>
    <property type="evidence" value="ECO:0007669"/>
    <property type="project" value="InterPro"/>
</dbReference>
<organism evidence="6 7">
    <name type="scientific">Momordica charantia</name>
    <name type="common">Bitter gourd</name>
    <name type="synonym">Balsam pear</name>
    <dbReference type="NCBI Taxonomy" id="3673"/>
    <lineage>
        <taxon>Eukaryota</taxon>
        <taxon>Viridiplantae</taxon>
        <taxon>Streptophyta</taxon>
        <taxon>Embryophyta</taxon>
        <taxon>Tracheophyta</taxon>
        <taxon>Spermatophyta</taxon>
        <taxon>Magnoliopsida</taxon>
        <taxon>eudicotyledons</taxon>
        <taxon>Gunneridae</taxon>
        <taxon>Pentapetalae</taxon>
        <taxon>rosids</taxon>
        <taxon>fabids</taxon>
        <taxon>Cucurbitales</taxon>
        <taxon>Cucurbitaceae</taxon>
        <taxon>Momordiceae</taxon>
        <taxon>Momordica</taxon>
    </lineage>
</organism>
<reference evidence="7" key="1">
    <citation type="submission" date="2025-08" db="UniProtKB">
        <authorList>
            <consortium name="RefSeq"/>
        </authorList>
    </citation>
    <scope>IDENTIFICATION</scope>
    <source>
        <strain evidence="7">OHB3-1</strain>
    </source>
</reference>
<dbReference type="InterPro" id="IPR002182">
    <property type="entry name" value="NB-ARC"/>
</dbReference>
<feature type="domain" description="TIR" evidence="5">
    <location>
        <begin position="11"/>
        <end position="185"/>
    </location>
</feature>
<dbReference type="Gene3D" id="3.40.50.10140">
    <property type="entry name" value="Toll/interleukin-1 receptor homology (TIR) domain"/>
    <property type="match status" value="1"/>
</dbReference>
<proteinExistence type="predicted"/>
<protein>
    <submittedName>
        <fullName evidence="7">TMV resistance protein N-like isoform X1</fullName>
    </submittedName>
</protein>
<dbReference type="GO" id="GO:0007165">
    <property type="term" value="P:signal transduction"/>
    <property type="evidence" value="ECO:0007669"/>
    <property type="project" value="InterPro"/>
</dbReference>
<dbReference type="InterPro" id="IPR058192">
    <property type="entry name" value="WHD_ROQ1-like"/>
</dbReference>
<evidence type="ECO:0000256" key="3">
    <source>
        <dbReference type="ARBA" id="ARBA00022821"/>
    </source>
</evidence>
<accession>A0A6J1CJ23</accession>
<dbReference type="PANTHER" id="PTHR11017">
    <property type="entry name" value="LEUCINE-RICH REPEAT-CONTAINING PROTEIN"/>
    <property type="match status" value="1"/>
</dbReference>
<dbReference type="AlphaFoldDB" id="A0A6J1CJ23"/>
<keyword evidence="3" id="KW-0611">Plant defense</keyword>
<evidence type="ECO:0000313" key="6">
    <source>
        <dbReference type="Proteomes" id="UP000504603"/>
    </source>
</evidence>
<dbReference type="InterPro" id="IPR042197">
    <property type="entry name" value="Apaf_helical"/>
</dbReference>
<dbReference type="Gene3D" id="3.40.50.300">
    <property type="entry name" value="P-loop containing nucleotide triphosphate hydrolases"/>
    <property type="match status" value="1"/>
</dbReference>
<dbReference type="InterPro" id="IPR035897">
    <property type="entry name" value="Toll_tir_struct_dom_sf"/>
</dbReference>
<dbReference type="OrthoDB" id="1357022at2759"/>
<dbReference type="InterPro" id="IPR032675">
    <property type="entry name" value="LRR_dom_sf"/>
</dbReference>
<sequence>MEASSSNPPPMSYDIFLSFRGEDTRNTFIGYLYKELHQLGIMTFKDDNSLLIGDNISNKLVRAIEKSRSSIVVLSKDYASSKWCLRELAKIIDCMVQCSHRVLPVFYHVDPSDVRHQSGSFKKCFDEYEETLQQFMNYEQKEEHEVQQWREAMTKIANLTGVVVTKESVEVASIDKITKQVFDMLHYPKLVAADKLNNLVDIERRLYSMDTLIGLESNDVCFVGIIGMGGIGKTTIAEVFYDKVAHKFGKNRCFLRIQGHSLSLISLQHQLLSQLLRKEDIKIMDENEGEYMIKYHLSGKKVLIVLDGIDEKGQLEKLAGSPDWFGPKSQIIITTRNRDVLRQSNYKDKLLEYKVELLDYKSGFSLFCKHAFGDHTCPNENFEQLSKEIVDRVKGHPQALVQIGSYLYGQDIDVWKEELNSLDIDYNKHVFKTLKISFDGLEKTSQQVFLDLACFFNGRRKDKVIEILRSFDYRPHSEIQLLYDRCLIEVRRDGTIFIPNCIQTMGRKIERDADERSRIWIRKDVLDVFDKRHGVKHIEGIVLDLEEKQDKLKLQAGLFEDMTGLRILEIGNVEFCEDFTHLSKQLRLLNWHGYPSTCLPLQFESRYLFELLLPVGQNTQLWKGQKGFEKLKVIDVSDSRNLRETPNFTKVPNLESLVLRNCTRLYMIDHSISRLNRLTSLDLTCCVSLRSFSVINSCKSLTTLKLAGSGLERLKAANKNFCPKVLHGDEISLSPCVDNTYSPNILPPVKRRPGQLPIPSFHSISNFRE</sequence>
<dbReference type="SUPFAM" id="SSF46785">
    <property type="entry name" value="Winged helix' DNA-binding domain"/>
    <property type="match status" value="1"/>
</dbReference>